<dbReference type="InterPro" id="IPR036513">
    <property type="entry name" value="STAS_dom_sf"/>
</dbReference>
<dbReference type="RefSeq" id="WP_173135683.1">
    <property type="nucleotide sequence ID" value="NZ_CBCSGW010000001.1"/>
</dbReference>
<dbReference type="InterPro" id="IPR002645">
    <property type="entry name" value="STAS_dom"/>
</dbReference>
<protein>
    <recommendedName>
        <fullName evidence="2">Anti-sigma factor antagonist</fullName>
    </recommendedName>
</protein>
<feature type="domain" description="STAS" evidence="3">
    <location>
        <begin position="31"/>
        <end position="130"/>
    </location>
</feature>
<accession>A0ABX2F9L2</accession>
<keyword evidence="5" id="KW-1185">Reference proteome</keyword>
<dbReference type="CDD" id="cd07043">
    <property type="entry name" value="STAS_anti-anti-sigma_factors"/>
    <property type="match status" value="1"/>
</dbReference>
<proteinExistence type="inferred from homology"/>
<comment type="caution">
    <text evidence="4">The sequence shown here is derived from an EMBL/GenBank/DDBJ whole genome shotgun (WGS) entry which is preliminary data.</text>
</comment>
<dbReference type="SUPFAM" id="SSF52091">
    <property type="entry name" value="SpoIIaa-like"/>
    <property type="match status" value="1"/>
</dbReference>
<gene>
    <name evidence="4" type="ORF">GC106_48170</name>
</gene>
<dbReference type="PROSITE" id="PS50801">
    <property type="entry name" value="STAS"/>
    <property type="match status" value="1"/>
</dbReference>
<dbReference type="Pfam" id="PF01740">
    <property type="entry name" value="STAS"/>
    <property type="match status" value="1"/>
</dbReference>
<sequence>MSTAHRHNGNGSEAASASKLLTVDVQPHPRGIPLLRVLGDVDLATAPVLQQAVQEQVAQRQKFVMDMDGVDFLSSAGLAVLVDLRQQMEDQNLKWAVVAARQTVTRPLEITGLLTILPIFDTVPAALDAVTG</sequence>
<dbReference type="Gene3D" id="3.30.750.24">
    <property type="entry name" value="STAS domain"/>
    <property type="match status" value="1"/>
</dbReference>
<dbReference type="EMBL" id="JAAATY010000015">
    <property type="protein sequence ID" value="NRN67577.1"/>
    <property type="molecule type" value="Genomic_DNA"/>
</dbReference>
<dbReference type="Proteomes" id="UP000763557">
    <property type="component" value="Unassembled WGS sequence"/>
</dbReference>
<evidence type="ECO:0000313" key="4">
    <source>
        <dbReference type="EMBL" id="NRN67577.1"/>
    </source>
</evidence>
<name>A0ABX2F9L2_9PSEU</name>
<evidence type="ECO:0000313" key="5">
    <source>
        <dbReference type="Proteomes" id="UP000763557"/>
    </source>
</evidence>
<evidence type="ECO:0000259" key="3">
    <source>
        <dbReference type="PROSITE" id="PS50801"/>
    </source>
</evidence>
<evidence type="ECO:0000256" key="1">
    <source>
        <dbReference type="ARBA" id="ARBA00009013"/>
    </source>
</evidence>
<reference evidence="4 5" key="1">
    <citation type="submission" date="2020-01" db="EMBL/GenBank/DDBJ databases">
        <title>Kibdelosporangium persica a novel Actinomycetes from a hot desert in Iran.</title>
        <authorList>
            <person name="Safaei N."/>
            <person name="Zaburannyi N."/>
            <person name="Mueller R."/>
            <person name="Wink J."/>
        </authorList>
    </citation>
    <scope>NUCLEOTIDE SEQUENCE [LARGE SCALE GENOMIC DNA]</scope>
    <source>
        <strain evidence="4 5">4NS15</strain>
    </source>
</reference>
<dbReference type="InterPro" id="IPR003658">
    <property type="entry name" value="Anti-sigma_ant"/>
</dbReference>
<organism evidence="4 5">
    <name type="scientific">Kibdelosporangium persicum</name>
    <dbReference type="NCBI Taxonomy" id="2698649"/>
    <lineage>
        <taxon>Bacteria</taxon>
        <taxon>Bacillati</taxon>
        <taxon>Actinomycetota</taxon>
        <taxon>Actinomycetes</taxon>
        <taxon>Pseudonocardiales</taxon>
        <taxon>Pseudonocardiaceae</taxon>
        <taxon>Kibdelosporangium</taxon>
    </lineage>
</organism>
<dbReference type="NCBIfam" id="TIGR00377">
    <property type="entry name" value="ant_ant_sig"/>
    <property type="match status" value="1"/>
</dbReference>
<comment type="similarity">
    <text evidence="1 2">Belongs to the anti-sigma-factor antagonist family.</text>
</comment>
<dbReference type="PANTHER" id="PTHR33495">
    <property type="entry name" value="ANTI-SIGMA FACTOR ANTAGONIST TM_1081-RELATED-RELATED"/>
    <property type="match status" value="1"/>
</dbReference>
<dbReference type="PANTHER" id="PTHR33495:SF13">
    <property type="entry name" value="ANTI-SIGMA-F FACTOR ANTAGONIST RSFB"/>
    <property type="match status" value="1"/>
</dbReference>
<evidence type="ECO:0000256" key="2">
    <source>
        <dbReference type="RuleBase" id="RU003749"/>
    </source>
</evidence>